<dbReference type="AlphaFoldDB" id="A0A369WE52"/>
<proteinExistence type="predicted"/>
<organism evidence="1 2">
    <name type="scientific">Motiliproteus coralliicola</name>
    <dbReference type="NCBI Taxonomy" id="2283196"/>
    <lineage>
        <taxon>Bacteria</taxon>
        <taxon>Pseudomonadati</taxon>
        <taxon>Pseudomonadota</taxon>
        <taxon>Gammaproteobacteria</taxon>
        <taxon>Oceanospirillales</taxon>
        <taxon>Oceanospirillaceae</taxon>
        <taxon>Motiliproteus</taxon>
    </lineage>
</organism>
<dbReference type="EMBL" id="QQOH01000004">
    <property type="protein sequence ID" value="RDE18974.1"/>
    <property type="molecule type" value="Genomic_DNA"/>
</dbReference>
<accession>A0A369WE52</accession>
<sequence>MKQMTDFPGVDSLGDWDPDLRFTVEEAVAVLNREVVRLEDRACLPNPPISKTGVVVGVLTMNEQIEVLVKFTEGIEQLVKTEFCGDFVMVED</sequence>
<dbReference type="Proteomes" id="UP000253769">
    <property type="component" value="Unassembled WGS sequence"/>
</dbReference>
<protein>
    <submittedName>
        <fullName evidence="1">Uncharacterized protein</fullName>
    </submittedName>
</protein>
<evidence type="ECO:0000313" key="2">
    <source>
        <dbReference type="Proteomes" id="UP000253769"/>
    </source>
</evidence>
<evidence type="ECO:0000313" key="1">
    <source>
        <dbReference type="EMBL" id="RDE18974.1"/>
    </source>
</evidence>
<name>A0A369WE52_9GAMM</name>
<reference evidence="1 2" key="1">
    <citation type="submission" date="2018-07" db="EMBL/GenBank/DDBJ databases">
        <title>Motiliproteus coralliicola sp. nov., a bacterium isolated from Coral.</title>
        <authorList>
            <person name="Wang G."/>
        </authorList>
    </citation>
    <scope>NUCLEOTIDE SEQUENCE [LARGE SCALE GENOMIC DNA]</scope>
    <source>
        <strain evidence="1 2">C34</strain>
    </source>
</reference>
<keyword evidence="2" id="KW-1185">Reference proteome</keyword>
<comment type="caution">
    <text evidence="1">The sequence shown here is derived from an EMBL/GenBank/DDBJ whole genome shotgun (WGS) entry which is preliminary data.</text>
</comment>
<dbReference type="RefSeq" id="WP_114696592.1">
    <property type="nucleotide sequence ID" value="NZ_QQOH01000004.1"/>
</dbReference>
<dbReference type="OrthoDB" id="6089612at2"/>
<gene>
    <name evidence="1" type="ORF">DV711_15305</name>
</gene>